<dbReference type="GeneID" id="8365847"/>
<dbReference type="Proteomes" id="UP000001495">
    <property type="component" value="Chromosome"/>
</dbReference>
<name>C7P8S4_METFA</name>
<keyword evidence="1" id="KW-0812">Transmembrane</keyword>
<accession>C7P8S4</accession>
<dbReference type="RefSeq" id="WP_015791692.1">
    <property type="nucleotide sequence ID" value="NC_013156.1"/>
</dbReference>
<organism evidence="2 3">
    <name type="scientific">Methanocaldococcus fervens (strain DSM 4213 / JCM 15782 / AG86)</name>
    <name type="common">Methanococcus fervens</name>
    <dbReference type="NCBI Taxonomy" id="573064"/>
    <lineage>
        <taxon>Archaea</taxon>
        <taxon>Methanobacteriati</taxon>
        <taxon>Methanobacteriota</taxon>
        <taxon>Methanomada group</taxon>
        <taxon>Methanococci</taxon>
        <taxon>Methanococcales</taxon>
        <taxon>Methanocaldococcaceae</taxon>
        <taxon>Methanocaldococcus</taxon>
    </lineage>
</organism>
<sequence>MTLLLLLILVFGLVGFGLLLGYLLFGRRREVVYTTGEANRMVVVDRRDNLLGTAAAVAGGVVAGELIADAMEDLMDRDVEEEIINGVDDVGETISDAVDDFGDIDF</sequence>
<keyword evidence="1" id="KW-0472">Membrane</keyword>
<feature type="transmembrane region" description="Helical" evidence="1">
    <location>
        <begin position="6"/>
        <end position="25"/>
    </location>
</feature>
<dbReference type="HOGENOM" id="CLU_2152648_0_0_2"/>
<dbReference type="STRING" id="573064.Mefer_1146"/>
<gene>
    <name evidence="2" type="ordered locus">Mefer_1146</name>
</gene>
<proteinExistence type="predicted"/>
<evidence type="ECO:0000256" key="1">
    <source>
        <dbReference type="SAM" id="Phobius"/>
    </source>
</evidence>
<keyword evidence="1" id="KW-1133">Transmembrane helix</keyword>
<dbReference type="eggNOG" id="arCOG11086">
    <property type="taxonomic scope" value="Archaea"/>
</dbReference>
<dbReference type="EMBL" id="CP001696">
    <property type="protein sequence ID" value="ACV24956.1"/>
    <property type="molecule type" value="Genomic_DNA"/>
</dbReference>
<evidence type="ECO:0000313" key="3">
    <source>
        <dbReference type="Proteomes" id="UP000001495"/>
    </source>
</evidence>
<dbReference type="AlphaFoldDB" id="C7P8S4"/>
<reference evidence="2" key="1">
    <citation type="submission" date="2009-08" db="EMBL/GenBank/DDBJ databases">
        <title>Complete sequence of chromosome of Methanocaldococcus fervens AG86.</title>
        <authorList>
            <consortium name="US DOE Joint Genome Institute"/>
            <person name="Lucas S."/>
            <person name="Copeland A."/>
            <person name="Lapidus A."/>
            <person name="Glavina del Rio T."/>
            <person name="Tice H."/>
            <person name="Bruce D."/>
            <person name="Goodwin L."/>
            <person name="Pitluck S."/>
            <person name="Chertkov O."/>
            <person name="Detter J.C."/>
            <person name="Han C."/>
            <person name="Tapia R."/>
            <person name="Larimer F."/>
            <person name="Land M."/>
            <person name="Hauser L."/>
            <person name="Kyrpides N."/>
            <person name="Ovchinnikova G."/>
            <person name="Lupa-Sieprawska M."/>
            <person name="Whitman W.B."/>
        </authorList>
    </citation>
    <scope>NUCLEOTIDE SEQUENCE [LARGE SCALE GENOMIC DNA]</scope>
    <source>
        <strain evidence="2">AG86</strain>
    </source>
</reference>
<evidence type="ECO:0000313" key="2">
    <source>
        <dbReference type="EMBL" id="ACV24956.1"/>
    </source>
</evidence>
<protein>
    <submittedName>
        <fullName evidence="2">Uncharacterized protein</fullName>
    </submittedName>
</protein>
<keyword evidence="3" id="KW-1185">Reference proteome</keyword>
<dbReference type="KEGG" id="mfe:Mefer_1146"/>